<comment type="caution">
    <text evidence="1">The sequence shown here is derived from an EMBL/GenBank/DDBJ whole genome shotgun (WGS) entry which is preliminary data.</text>
</comment>
<accession>A0ACB7IQQ7</accession>
<reference evidence="1 2" key="1">
    <citation type="journal article" date="2021" name="Appl. Environ. Microbiol.">
        <title>Genetic linkage and physical mapping for an oyster mushroom Pleurotus cornucopiae and QTL analysis for the trait cap color.</title>
        <authorList>
            <person name="Zhang Y."/>
            <person name="Gao W."/>
            <person name="Sonnenberg A."/>
            <person name="Chen Q."/>
            <person name="Zhang J."/>
            <person name="Huang C."/>
        </authorList>
    </citation>
    <scope>NUCLEOTIDE SEQUENCE [LARGE SCALE GENOMIC DNA]</scope>
    <source>
        <strain evidence="1">CCMSSC00406</strain>
    </source>
</reference>
<evidence type="ECO:0000313" key="2">
    <source>
        <dbReference type="Proteomes" id="UP000824881"/>
    </source>
</evidence>
<name>A0ACB7IQQ7_PLECO</name>
<dbReference type="Proteomes" id="UP000824881">
    <property type="component" value="Unassembled WGS sequence"/>
</dbReference>
<proteinExistence type="predicted"/>
<keyword evidence="2" id="KW-1185">Reference proteome</keyword>
<evidence type="ECO:0000313" key="1">
    <source>
        <dbReference type="EMBL" id="KAG9220300.1"/>
    </source>
</evidence>
<organism evidence="1 2">
    <name type="scientific">Pleurotus cornucopiae</name>
    <name type="common">Cornucopia mushroom</name>
    <dbReference type="NCBI Taxonomy" id="5321"/>
    <lineage>
        <taxon>Eukaryota</taxon>
        <taxon>Fungi</taxon>
        <taxon>Dikarya</taxon>
        <taxon>Basidiomycota</taxon>
        <taxon>Agaricomycotina</taxon>
        <taxon>Agaricomycetes</taxon>
        <taxon>Agaricomycetidae</taxon>
        <taxon>Agaricales</taxon>
        <taxon>Pleurotineae</taxon>
        <taxon>Pleurotaceae</taxon>
        <taxon>Pleurotus</taxon>
    </lineage>
</organism>
<sequence length="514" mass="57613">MSTPLYASLAVLACATWYSQRRTRSDQANLPLPPGPQKLPMIGNLLDAPSEFQWIKYHEWAKQYDSDIIHLNIAGSSLVVVDTAEAANELFDKRSSIYSSRPRFVMLNELMGWSWLFATMEYGESWKQHRKLFQREFHPNAVTALFQPQVLKHTSGLLTRLLESPDDFMEHINHTTVAIIMDVGYAIDIASKEDPHVVTAEKALAGFNIASLHGAFLVEVMPILKHVPAWMPGAGFQKKAKEWKHYAEKMVRDPFAVVKEKMASGIYEPSFTSRCLENVDDTGDVALQERLIQGTAANLYAAGFDTTTSALNSLIFALLTHPDVQARARREIDSVLEGKRLPDFEDMDNLPYVTAITREVQRWQPVTPLAIPHFVTLEDDYKGYRIPANSIVVGNAWAMLHDETKYPDPFAFKPERWLLPDGKLNPDMKEPTVAFGFGRRLCPGRHLASASIWITTALLLSVFEFNHAVDEGGNIIIPTGQYCPGLIPSPLPFKCQIQPRSHAAKTLTQGVLSA</sequence>
<dbReference type="EMBL" id="WQMT02000007">
    <property type="protein sequence ID" value="KAG9220300.1"/>
    <property type="molecule type" value="Genomic_DNA"/>
</dbReference>
<gene>
    <name evidence="1" type="ORF">CCMSSC00406_0006365</name>
</gene>
<protein>
    <submittedName>
        <fullName evidence="1">Uncharacterized protein</fullName>
    </submittedName>
</protein>